<dbReference type="InParanoid" id="D6X0Z2"/>
<evidence type="ECO:0000256" key="3">
    <source>
        <dbReference type="ARBA" id="ARBA00022801"/>
    </source>
</evidence>
<evidence type="ECO:0000256" key="8">
    <source>
        <dbReference type="PIRSR" id="PIRSR000862-1"/>
    </source>
</evidence>
<accession>D6X0Z2</accession>
<dbReference type="EMBL" id="KQ971372">
    <property type="protein sequence ID" value="EFA10581.1"/>
    <property type="molecule type" value="Genomic_DNA"/>
</dbReference>
<feature type="active site" description="Charge relay system" evidence="8">
    <location>
        <position position="356"/>
    </location>
</feature>
<dbReference type="SUPFAM" id="SSF53474">
    <property type="entry name" value="alpha/beta-Hydrolases"/>
    <property type="match status" value="1"/>
</dbReference>
<evidence type="ECO:0000256" key="9">
    <source>
        <dbReference type="SAM" id="SignalP"/>
    </source>
</evidence>
<dbReference type="KEGG" id="tca:659039"/>
<comment type="similarity">
    <text evidence="1 7">Belongs to the AB hydrolase superfamily. Lipase family.</text>
</comment>
<organism evidence="11 12">
    <name type="scientific">Tribolium castaneum</name>
    <name type="common">Red flour beetle</name>
    <dbReference type="NCBI Taxonomy" id="7070"/>
    <lineage>
        <taxon>Eukaryota</taxon>
        <taxon>Metazoa</taxon>
        <taxon>Ecdysozoa</taxon>
        <taxon>Arthropoda</taxon>
        <taxon>Hexapoda</taxon>
        <taxon>Insecta</taxon>
        <taxon>Pterygota</taxon>
        <taxon>Neoptera</taxon>
        <taxon>Endopterygota</taxon>
        <taxon>Coleoptera</taxon>
        <taxon>Polyphaga</taxon>
        <taxon>Cucujiformia</taxon>
        <taxon>Tenebrionidae</taxon>
        <taxon>Tenebrionidae incertae sedis</taxon>
        <taxon>Tribolium</taxon>
    </lineage>
</organism>
<keyword evidence="2 9" id="KW-0732">Signal</keyword>
<dbReference type="AlphaFoldDB" id="D6X0Z2"/>
<feature type="domain" description="Partial AB-hydrolase lipase" evidence="10">
    <location>
        <begin position="50"/>
        <end position="106"/>
    </location>
</feature>
<evidence type="ECO:0000259" key="10">
    <source>
        <dbReference type="Pfam" id="PF04083"/>
    </source>
</evidence>
<proteinExistence type="inferred from homology"/>
<protein>
    <recommendedName>
        <fullName evidence="7">Lipase</fullName>
    </recommendedName>
</protein>
<evidence type="ECO:0000256" key="4">
    <source>
        <dbReference type="ARBA" id="ARBA00022963"/>
    </source>
</evidence>
<dbReference type="PhylomeDB" id="D6X0Z2"/>
<dbReference type="PIRSF" id="PIRSF000862">
    <property type="entry name" value="Steryl_ester_lip"/>
    <property type="match status" value="1"/>
</dbReference>
<dbReference type="OMA" id="LAWINFA"/>
<reference evidence="11 12" key="2">
    <citation type="journal article" date="2010" name="Nucleic Acids Res.">
        <title>BeetleBase in 2010: revisions to provide comprehensive genomic information for Tribolium castaneum.</title>
        <authorList>
            <person name="Kim H.S."/>
            <person name="Murphy T."/>
            <person name="Xia J."/>
            <person name="Caragea D."/>
            <person name="Park Y."/>
            <person name="Beeman R.W."/>
            <person name="Lorenzen M.D."/>
            <person name="Butcher S."/>
            <person name="Manak J.R."/>
            <person name="Brown S.J."/>
        </authorList>
    </citation>
    <scope>GENOME REANNOTATION</scope>
    <source>
        <strain evidence="11 12">Georgia GA2</strain>
    </source>
</reference>
<feature type="active site" description="Charge relay system" evidence="8">
    <location>
        <position position="385"/>
    </location>
</feature>
<feature type="chain" id="PRO_5003090482" description="Lipase" evidence="9">
    <location>
        <begin position="19"/>
        <end position="406"/>
    </location>
</feature>
<keyword evidence="12" id="KW-1185">Reference proteome</keyword>
<dbReference type="InterPro" id="IPR006693">
    <property type="entry name" value="AB_hydrolase_lipase"/>
</dbReference>
<keyword evidence="6" id="KW-0325">Glycoprotein</keyword>
<reference evidence="11 12" key="1">
    <citation type="journal article" date="2008" name="Nature">
        <title>The genome of the model beetle and pest Tribolium castaneum.</title>
        <authorList>
            <consortium name="Tribolium Genome Sequencing Consortium"/>
            <person name="Richards S."/>
            <person name="Gibbs R.A."/>
            <person name="Weinstock G.M."/>
            <person name="Brown S.J."/>
            <person name="Denell R."/>
            <person name="Beeman R.W."/>
            <person name="Gibbs R."/>
            <person name="Beeman R.W."/>
            <person name="Brown S.J."/>
            <person name="Bucher G."/>
            <person name="Friedrich M."/>
            <person name="Grimmelikhuijzen C.J."/>
            <person name="Klingler M."/>
            <person name="Lorenzen M."/>
            <person name="Richards S."/>
            <person name="Roth S."/>
            <person name="Schroder R."/>
            <person name="Tautz D."/>
            <person name="Zdobnov E.M."/>
            <person name="Muzny D."/>
            <person name="Gibbs R.A."/>
            <person name="Weinstock G.M."/>
            <person name="Attaway T."/>
            <person name="Bell S."/>
            <person name="Buhay C.J."/>
            <person name="Chandrabose M.N."/>
            <person name="Chavez D."/>
            <person name="Clerk-Blankenburg K.P."/>
            <person name="Cree A."/>
            <person name="Dao M."/>
            <person name="Davis C."/>
            <person name="Chacko J."/>
            <person name="Dinh H."/>
            <person name="Dugan-Rocha S."/>
            <person name="Fowler G."/>
            <person name="Garner T.T."/>
            <person name="Garnes J."/>
            <person name="Gnirke A."/>
            <person name="Hawes A."/>
            <person name="Hernandez J."/>
            <person name="Hines S."/>
            <person name="Holder M."/>
            <person name="Hume J."/>
            <person name="Jhangiani S.N."/>
            <person name="Joshi V."/>
            <person name="Khan Z.M."/>
            <person name="Jackson L."/>
            <person name="Kovar C."/>
            <person name="Kowis A."/>
            <person name="Lee S."/>
            <person name="Lewis L.R."/>
            <person name="Margolis J."/>
            <person name="Morgan M."/>
            <person name="Nazareth L.V."/>
            <person name="Nguyen N."/>
            <person name="Okwuonu G."/>
            <person name="Parker D."/>
            <person name="Richards S."/>
            <person name="Ruiz S.J."/>
            <person name="Santibanez J."/>
            <person name="Savard J."/>
            <person name="Scherer S.E."/>
            <person name="Schneider B."/>
            <person name="Sodergren E."/>
            <person name="Tautz D."/>
            <person name="Vattahil S."/>
            <person name="Villasana D."/>
            <person name="White C.S."/>
            <person name="Wright R."/>
            <person name="Park Y."/>
            <person name="Beeman R.W."/>
            <person name="Lord J."/>
            <person name="Oppert B."/>
            <person name="Lorenzen M."/>
            <person name="Brown S."/>
            <person name="Wang L."/>
            <person name="Savard J."/>
            <person name="Tautz D."/>
            <person name="Richards S."/>
            <person name="Weinstock G."/>
            <person name="Gibbs R.A."/>
            <person name="Liu Y."/>
            <person name="Worley K."/>
            <person name="Weinstock G."/>
            <person name="Elsik C.G."/>
            <person name="Reese J.T."/>
            <person name="Elhaik E."/>
            <person name="Landan G."/>
            <person name="Graur D."/>
            <person name="Arensburger P."/>
            <person name="Atkinson P."/>
            <person name="Beeman R.W."/>
            <person name="Beidler J."/>
            <person name="Brown S.J."/>
            <person name="Demuth J.P."/>
            <person name="Drury D.W."/>
            <person name="Du Y.Z."/>
            <person name="Fujiwara H."/>
            <person name="Lorenzen M."/>
            <person name="Maselli V."/>
            <person name="Osanai M."/>
            <person name="Park Y."/>
            <person name="Robertson H.M."/>
            <person name="Tu Z."/>
            <person name="Wang J.J."/>
            <person name="Wang S."/>
            <person name="Richards S."/>
            <person name="Song H."/>
            <person name="Zhang L."/>
            <person name="Sodergren E."/>
            <person name="Werner D."/>
            <person name="Stanke M."/>
            <person name="Morgenstern B."/>
            <person name="Solovyev V."/>
            <person name="Kosarev P."/>
            <person name="Brown G."/>
            <person name="Chen H.C."/>
            <person name="Ermolaeva O."/>
            <person name="Hlavina W."/>
            <person name="Kapustin Y."/>
            <person name="Kiryutin B."/>
            <person name="Kitts P."/>
            <person name="Maglott D."/>
            <person name="Pruitt K."/>
            <person name="Sapojnikov V."/>
            <person name="Souvorov A."/>
            <person name="Mackey A.J."/>
            <person name="Waterhouse R.M."/>
            <person name="Wyder S."/>
            <person name="Zdobnov E.M."/>
            <person name="Zdobnov E.M."/>
            <person name="Wyder S."/>
            <person name="Kriventseva E.V."/>
            <person name="Kadowaki T."/>
            <person name="Bork P."/>
            <person name="Aranda M."/>
            <person name="Bao R."/>
            <person name="Beermann A."/>
            <person name="Berns N."/>
            <person name="Bolognesi R."/>
            <person name="Bonneton F."/>
            <person name="Bopp D."/>
            <person name="Brown S.J."/>
            <person name="Bucher G."/>
            <person name="Butts T."/>
            <person name="Chaumot A."/>
            <person name="Denell R.E."/>
            <person name="Ferrier D.E."/>
            <person name="Friedrich M."/>
            <person name="Gordon C.M."/>
            <person name="Jindra M."/>
            <person name="Klingler M."/>
            <person name="Lan Q."/>
            <person name="Lattorff H.M."/>
            <person name="Laudet V."/>
            <person name="von Levetsow C."/>
            <person name="Liu Z."/>
            <person name="Lutz R."/>
            <person name="Lynch J.A."/>
            <person name="da Fonseca R.N."/>
            <person name="Posnien N."/>
            <person name="Reuter R."/>
            <person name="Roth S."/>
            <person name="Savard J."/>
            <person name="Schinko J.B."/>
            <person name="Schmitt C."/>
            <person name="Schoppmeier M."/>
            <person name="Schroder R."/>
            <person name="Shippy T.D."/>
            <person name="Simonnet F."/>
            <person name="Marques-Souza H."/>
            <person name="Tautz D."/>
            <person name="Tomoyasu Y."/>
            <person name="Trauner J."/>
            <person name="Van der Zee M."/>
            <person name="Vervoort M."/>
            <person name="Wittkopp N."/>
            <person name="Wimmer E.A."/>
            <person name="Yang X."/>
            <person name="Jones A.K."/>
            <person name="Sattelle D.B."/>
            <person name="Ebert P.R."/>
            <person name="Nelson D."/>
            <person name="Scott J.G."/>
            <person name="Beeman R.W."/>
            <person name="Muthukrishnan S."/>
            <person name="Kramer K.J."/>
            <person name="Arakane Y."/>
            <person name="Beeman R.W."/>
            <person name="Zhu Q."/>
            <person name="Hogenkamp D."/>
            <person name="Dixit R."/>
            <person name="Oppert B."/>
            <person name="Jiang H."/>
            <person name="Zou Z."/>
            <person name="Marshall J."/>
            <person name="Elpidina E."/>
            <person name="Vinokurov K."/>
            <person name="Oppert C."/>
            <person name="Zou Z."/>
            <person name="Evans J."/>
            <person name="Lu Z."/>
            <person name="Zhao P."/>
            <person name="Sumathipala N."/>
            <person name="Altincicek B."/>
            <person name="Vilcinskas A."/>
            <person name="Williams M."/>
            <person name="Hultmark D."/>
            <person name="Hetru C."/>
            <person name="Jiang H."/>
            <person name="Grimmelikhuijzen C.J."/>
            <person name="Hauser F."/>
            <person name="Cazzamali G."/>
            <person name="Williamson M."/>
            <person name="Park Y."/>
            <person name="Li B."/>
            <person name="Tanaka Y."/>
            <person name="Predel R."/>
            <person name="Neupert S."/>
            <person name="Schachtner J."/>
            <person name="Verleyen P."/>
            <person name="Raible F."/>
            <person name="Bork P."/>
            <person name="Friedrich M."/>
            <person name="Walden K.K."/>
            <person name="Robertson H.M."/>
            <person name="Angeli S."/>
            <person name="Foret S."/>
            <person name="Bucher G."/>
            <person name="Schuetz S."/>
            <person name="Maleszka R."/>
            <person name="Wimmer E.A."/>
            <person name="Beeman R.W."/>
            <person name="Lorenzen M."/>
            <person name="Tomoyasu Y."/>
            <person name="Miller S.C."/>
            <person name="Grossmann D."/>
            <person name="Bucher G."/>
        </authorList>
    </citation>
    <scope>NUCLEOTIDE SEQUENCE [LARGE SCALE GENOMIC DNA]</scope>
    <source>
        <strain evidence="11 12">Georgia GA2</strain>
    </source>
</reference>
<keyword evidence="5" id="KW-0443">Lipid metabolism</keyword>
<dbReference type="FunFam" id="3.40.50.1820:FF:000057">
    <property type="entry name" value="Lipase"/>
    <property type="match status" value="1"/>
</dbReference>
<dbReference type="GO" id="GO:0006629">
    <property type="term" value="P:lipid metabolic process"/>
    <property type="evidence" value="ECO:0000318"/>
    <property type="project" value="GO_Central"/>
</dbReference>
<dbReference type="eggNOG" id="KOG2624">
    <property type="taxonomic scope" value="Eukaryota"/>
</dbReference>
<evidence type="ECO:0000256" key="2">
    <source>
        <dbReference type="ARBA" id="ARBA00022729"/>
    </source>
</evidence>
<dbReference type="Pfam" id="PF04083">
    <property type="entry name" value="Abhydro_lipase"/>
    <property type="match status" value="1"/>
</dbReference>
<keyword evidence="4 7" id="KW-0442">Lipid degradation</keyword>
<evidence type="ECO:0000256" key="7">
    <source>
        <dbReference type="PIRNR" id="PIRNR000862"/>
    </source>
</evidence>
<name>D6X0Z2_TRICA</name>
<feature type="active site" description="Nucleophile" evidence="8">
    <location>
        <position position="184"/>
    </location>
</feature>
<evidence type="ECO:0000313" key="12">
    <source>
        <dbReference type="Proteomes" id="UP000007266"/>
    </source>
</evidence>
<dbReference type="PANTHER" id="PTHR11005">
    <property type="entry name" value="LYSOSOMAL ACID LIPASE-RELATED"/>
    <property type="match status" value="1"/>
</dbReference>
<feature type="signal peptide" evidence="9">
    <location>
        <begin position="1"/>
        <end position="18"/>
    </location>
</feature>
<dbReference type="OrthoDB" id="9974421at2759"/>
<keyword evidence="3 7" id="KW-0378">Hydrolase</keyword>
<evidence type="ECO:0000256" key="6">
    <source>
        <dbReference type="ARBA" id="ARBA00023180"/>
    </source>
</evidence>
<dbReference type="STRING" id="7070.D6X0Z2"/>
<evidence type="ECO:0000256" key="5">
    <source>
        <dbReference type="ARBA" id="ARBA00023098"/>
    </source>
</evidence>
<dbReference type="ESTHER" id="trica-d6x0z2">
    <property type="family name" value="Acidic_Lipase"/>
</dbReference>
<evidence type="ECO:0000313" key="11">
    <source>
        <dbReference type="EMBL" id="EFA10581.1"/>
    </source>
</evidence>
<dbReference type="InterPro" id="IPR025483">
    <property type="entry name" value="Lipase_euk"/>
</dbReference>
<dbReference type="Gene3D" id="3.40.50.1820">
    <property type="entry name" value="alpha/beta hydrolase"/>
    <property type="match status" value="1"/>
</dbReference>
<dbReference type="GO" id="GO:0016042">
    <property type="term" value="P:lipid catabolic process"/>
    <property type="evidence" value="ECO:0007669"/>
    <property type="project" value="UniProtKB-KW"/>
</dbReference>
<gene>
    <name evidence="11" type="primary">AUGUSTUS-3.0.2_12837</name>
    <name evidence="11" type="ORF">TcasGA2_TC012837</name>
</gene>
<dbReference type="InterPro" id="IPR029058">
    <property type="entry name" value="AB_hydrolase_fold"/>
</dbReference>
<dbReference type="Proteomes" id="UP000007266">
    <property type="component" value="Linkage group 9"/>
</dbReference>
<dbReference type="GO" id="GO:0016298">
    <property type="term" value="F:lipase activity"/>
    <property type="evidence" value="ECO:0000318"/>
    <property type="project" value="GO_Central"/>
</dbReference>
<dbReference type="HOGENOM" id="CLU_010974_0_3_1"/>
<evidence type="ECO:0000256" key="1">
    <source>
        <dbReference type="ARBA" id="ARBA00010701"/>
    </source>
</evidence>
<sequence length="406" mass="46390">MSKYVLVLVICSIPFSACMRKNVCKTIEDYRTIEHNPNCWYNPDVGASPAEIIKGHGYPFESYEVVTKDGYIVTLFRVPHNGTNFGAKKPVVFLQHGMAVDSSCYLYLGEKSSVFVFANNGYDVWLSNSRGTKYSSKHNKYSVYDPAYWNFSFHEMAIYDLPAMLEFIIKMTGQTGHIHYIGHSMGTTISYIYSSLMPQHAKRSLRTIVSLAPVAFLDHVSPLVRAIVPFRYLIWDFFASLGLYGVGPNVQFKLDIVLQMCARYPFILICSNLGDLAGTNQAENRASTLPVSAAAQLSGISLKTLLHYAQIIDARGRFQYFDYGPYNRKIYNSTLPPEYPIYKIKIPVYLFYGRRDLLATEKDVYHLYEKLKTEKRIMEVFNFGHNNFLSGLHALDLYQMILKLIQ</sequence>